<dbReference type="Gene3D" id="3.40.350.10">
    <property type="entry name" value="Creatinase/prolidase N-terminal domain"/>
    <property type="match status" value="1"/>
</dbReference>
<evidence type="ECO:0000259" key="1">
    <source>
        <dbReference type="Pfam" id="PF01321"/>
    </source>
</evidence>
<accession>A0A1I4HU55</accession>
<dbReference type="STRING" id="334253.SAMN04487943_101627"/>
<feature type="domain" description="Creatinase N-terminal" evidence="1">
    <location>
        <begin position="4"/>
        <end position="39"/>
    </location>
</feature>
<gene>
    <name evidence="2" type="ORF">SAMN04487943_101627</name>
</gene>
<sequence>MNKRLAMLTNWLNEENIDVLFINSIENVYYLSNFYTDPHFCYNDKKRK</sequence>
<dbReference type="SUPFAM" id="SSF53092">
    <property type="entry name" value="Creatinase/prolidase N-terminal domain"/>
    <property type="match status" value="1"/>
</dbReference>
<proteinExistence type="predicted"/>
<protein>
    <submittedName>
        <fullName evidence="2">Creatinase/Prolidase N-terminal domain-containing protein</fullName>
    </submittedName>
</protein>
<dbReference type="Pfam" id="PF01321">
    <property type="entry name" value="Creatinase_N"/>
    <property type="match status" value="1"/>
</dbReference>
<evidence type="ECO:0000313" key="3">
    <source>
        <dbReference type="Proteomes" id="UP000198565"/>
    </source>
</evidence>
<name>A0A1I4HU55_9BACI</name>
<organism evidence="2 3">
    <name type="scientific">Gracilibacillus orientalis</name>
    <dbReference type="NCBI Taxonomy" id="334253"/>
    <lineage>
        <taxon>Bacteria</taxon>
        <taxon>Bacillati</taxon>
        <taxon>Bacillota</taxon>
        <taxon>Bacilli</taxon>
        <taxon>Bacillales</taxon>
        <taxon>Bacillaceae</taxon>
        <taxon>Gracilibacillus</taxon>
    </lineage>
</organism>
<reference evidence="3" key="1">
    <citation type="submission" date="2016-10" db="EMBL/GenBank/DDBJ databases">
        <authorList>
            <person name="Varghese N."/>
            <person name="Submissions S."/>
        </authorList>
    </citation>
    <scope>NUCLEOTIDE SEQUENCE [LARGE SCALE GENOMIC DNA]</scope>
    <source>
        <strain evidence="3">CGMCC 1.4250</strain>
    </source>
</reference>
<dbReference type="InterPro" id="IPR029149">
    <property type="entry name" value="Creatin/AminoP/Spt16_N"/>
</dbReference>
<dbReference type="OrthoDB" id="9806388at2"/>
<dbReference type="EMBL" id="FOTR01000001">
    <property type="protein sequence ID" value="SFL45297.1"/>
    <property type="molecule type" value="Genomic_DNA"/>
</dbReference>
<dbReference type="InterPro" id="IPR000587">
    <property type="entry name" value="Creatinase_N"/>
</dbReference>
<evidence type="ECO:0000313" key="2">
    <source>
        <dbReference type="EMBL" id="SFL45297.1"/>
    </source>
</evidence>
<dbReference type="AlphaFoldDB" id="A0A1I4HU55"/>
<keyword evidence="3" id="KW-1185">Reference proteome</keyword>
<dbReference type="Proteomes" id="UP000198565">
    <property type="component" value="Unassembled WGS sequence"/>
</dbReference>